<dbReference type="SUPFAM" id="SSF51556">
    <property type="entry name" value="Metallo-dependent hydrolases"/>
    <property type="match status" value="1"/>
</dbReference>
<dbReference type="eggNOG" id="COG1099">
    <property type="taxonomic scope" value="Bacteria"/>
</dbReference>
<sequence>MSKGYIESHTHAGMIPYAGFQAMADKGINKAMSCAIVLAARHAESYFDHFRMIEGFYRKLAASFGIELFSAVGVHPAGIPDDWPRVIESLPDFISSDTVVAIGEVGMNQNSTLEKDVLRAQLEVAKSCNVPAIIHTPKENRPAVVDEMLNIAGRVGVDPTLLVIDHAHLDIIGQINDFGAVPGLTMRVQNLTADVLVEHLDLFARGMMNSDYSNIMPNDPAGFVDAVEYMQARQVDENIINALARDNAARLYHI</sequence>
<dbReference type="HOGENOM" id="CLU_061552_1_0_9"/>
<proteinExistence type="predicted"/>
<dbReference type="EMBL" id="CP003273">
    <property type="protein sequence ID" value="AGL01807.1"/>
    <property type="molecule type" value="Genomic_DNA"/>
</dbReference>
<name>R4KJM0_9FIRM</name>
<dbReference type="GO" id="GO:0016788">
    <property type="term" value="F:hydrolase activity, acting on ester bonds"/>
    <property type="evidence" value="ECO:0007669"/>
    <property type="project" value="InterPro"/>
</dbReference>
<keyword evidence="2" id="KW-1185">Reference proteome</keyword>
<gene>
    <name evidence="1" type="ORF">Desgi_2393</name>
</gene>
<evidence type="ECO:0000313" key="1">
    <source>
        <dbReference type="EMBL" id="AGL01807.1"/>
    </source>
</evidence>
<dbReference type="Gene3D" id="3.20.20.140">
    <property type="entry name" value="Metal-dependent hydrolases"/>
    <property type="match status" value="1"/>
</dbReference>
<dbReference type="RefSeq" id="WP_006523049.1">
    <property type="nucleotide sequence ID" value="NC_021184.1"/>
</dbReference>
<protein>
    <submittedName>
        <fullName evidence="1">Putative metal-dependent hydrolase with TIM-barrel fold</fullName>
    </submittedName>
</protein>
<dbReference type="STRING" id="767817.Desgi_2393"/>
<accession>R4KJM0</accession>
<dbReference type="Proteomes" id="UP000013520">
    <property type="component" value="Chromosome"/>
</dbReference>
<dbReference type="PANTHER" id="PTHR42658:SF1">
    <property type="entry name" value="HYDROLASE TATD"/>
    <property type="match status" value="1"/>
</dbReference>
<reference evidence="1 2" key="1">
    <citation type="submission" date="2012-01" db="EMBL/GenBank/DDBJ databases">
        <title>Complete sequence of Desulfotomaculum gibsoniae DSM 7213.</title>
        <authorList>
            <consortium name="US DOE Joint Genome Institute"/>
            <person name="Lucas S."/>
            <person name="Han J."/>
            <person name="Lapidus A."/>
            <person name="Cheng J.-F."/>
            <person name="Goodwin L."/>
            <person name="Pitluck S."/>
            <person name="Peters L."/>
            <person name="Ovchinnikova G."/>
            <person name="Teshima H."/>
            <person name="Detter J.C."/>
            <person name="Han C."/>
            <person name="Tapia R."/>
            <person name="Land M."/>
            <person name="Hauser L."/>
            <person name="Kyrpides N."/>
            <person name="Ivanova N."/>
            <person name="Pagani I."/>
            <person name="Parshina S."/>
            <person name="Plugge C."/>
            <person name="Muyzer G."/>
            <person name="Kuever J."/>
            <person name="Ivanova A."/>
            <person name="Nazina T."/>
            <person name="Klenk H.-P."/>
            <person name="Brambilla E."/>
            <person name="Spring S."/>
            <person name="Stams A.F."/>
            <person name="Woyke T."/>
        </authorList>
    </citation>
    <scope>NUCLEOTIDE SEQUENCE [LARGE SCALE GENOMIC DNA]</scope>
    <source>
        <strain evidence="1 2">DSM 7213</strain>
    </source>
</reference>
<organism evidence="1 2">
    <name type="scientific">Desulfoscipio gibsoniae DSM 7213</name>
    <dbReference type="NCBI Taxonomy" id="767817"/>
    <lineage>
        <taxon>Bacteria</taxon>
        <taxon>Bacillati</taxon>
        <taxon>Bacillota</taxon>
        <taxon>Clostridia</taxon>
        <taxon>Eubacteriales</taxon>
        <taxon>Desulfallaceae</taxon>
        <taxon>Desulfoscipio</taxon>
    </lineage>
</organism>
<dbReference type="InterPro" id="IPR012022">
    <property type="entry name" value="UCP005295"/>
</dbReference>
<dbReference type="InterPro" id="IPR001130">
    <property type="entry name" value="TatD-like"/>
</dbReference>
<dbReference type="OrthoDB" id="9783157at2"/>
<evidence type="ECO:0000313" key="2">
    <source>
        <dbReference type="Proteomes" id="UP000013520"/>
    </source>
</evidence>
<dbReference type="InterPro" id="IPR032466">
    <property type="entry name" value="Metal_Hydrolase"/>
</dbReference>
<keyword evidence="1" id="KW-0378">Hydrolase</keyword>
<dbReference type="AlphaFoldDB" id="R4KJM0"/>
<dbReference type="Pfam" id="PF01026">
    <property type="entry name" value="TatD_DNase"/>
    <property type="match status" value="1"/>
</dbReference>
<dbReference type="PANTHER" id="PTHR42658">
    <property type="entry name" value="HYDROLASE TATD"/>
    <property type="match status" value="1"/>
</dbReference>
<dbReference type="KEGG" id="dgi:Desgi_2393"/>